<dbReference type="EMBL" id="JACGWO010000008">
    <property type="protein sequence ID" value="KAK4421780.1"/>
    <property type="molecule type" value="Genomic_DNA"/>
</dbReference>
<reference evidence="2" key="2">
    <citation type="journal article" date="2024" name="Plant">
        <title>Genomic evolution and insights into agronomic trait innovations of Sesamum species.</title>
        <authorList>
            <person name="Miao H."/>
            <person name="Wang L."/>
            <person name="Qu L."/>
            <person name="Liu H."/>
            <person name="Sun Y."/>
            <person name="Le M."/>
            <person name="Wang Q."/>
            <person name="Wei S."/>
            <person name="Zheng Y."/>
            <person name="Lin W."/>
            <person name="Duan Y."/>
            <person name="Cao H."/>
            <person name="Xiong S."/>
            <person name="Wang X."/>
            <person name="Wei L."/>
            <person name="Li C."/>
            <person name="Ma Q."/>
            <person name="Ju M."/>
            <person name="Zhao R."/>
            <person name="Li G."/>
            <person name="Mu C."/>
            <person name="Tian Q."/>
            <person name="Mei H."/>
            <person name="Zhang T."/>
            <person name="Gao T."/>
            <person name="Zhang H."/>
        </authorList>
    </citation>
    <scope>NUCLEOTIDE SEQUENCE</scope>
    <source>
        <strain evidence="2">3651</strain>
    </source>
</reference>
<feature type="region of interest" description="Disordered" evidence="1">
    <location>
        <begin position="135"/>
        <end position="154"/>
    </location>
</feature>
<evidence type="ECO:0000313" key="2">
    <source>
        <dbReference type="EMBL" id="KAK4421780.1"/>
    </source>
</evidence>
<dbReference type="Proteomes" id="UP001293254">
    <property type="component" value="Unassembled WGS sequence"/>
</dbReference>
<organism evidence="2 3">
    <name type="scientific">Sesamum alatum</name>
    <dbReference type="NCBI Taxonomy" id="300844"/>
    <lineage>
        <taxon>Eukaryota</taxon>
        <taxon>Viridiplantae</taxon>
        <taxon>Streptophyta</taxon>
        <taxon>Embryophyta</taxon>
        <taxon>Tracheophyta</taxon>
        <taxon>Spermatophyta</taxon>
        <taxon>Magnoliopsida</taxon>
        <taxon>eudicotyledons</taxon>
        <taxon>Gunneridae</taxon>
        <taxon>Pentapetalae</taxon>
        <taxon>asterids</taxon>
        <taxon>lamiids</taxon>
        <taxon>Lamiales</taxon>
        <taxon>Pedaliaceae</taxon>
        <taxon>Sesamum</taxon>
    </lineage>
</organism>
<evidence type="ECO:0000256" key="1">
    <source>
        <dbReference type="SAM" id="MobiDB-lite"/>
    </source>
</evidence>
<evidence type="ECO:0000313" key="3">
    <source>
        <dbReference type="Proteomes" id="UP001293254"/>
    </source>
</evidence>
<sequence length="154" mass="17464">MNEPCHMVFQRINDSRHYPLPVSSAVTPHVTPRDIGLVQTPVLNSMPPISSSFDGRWNLAQPPICHSTMIYHRPASSSTYPLMYSQLCSRSFGFGSPLPPLQLREQHPRQGWAADYNSPEIKQLEKPIPEIIVISDDEEDDNKNDEKIDLTLKL</sequence>
<proteinExistence type="predicted"/>
<gene>
    <name evidence="2" type="ORF">Salat_2128600</name>
</gene>
<keyword evidence="3" id="KW-1185">Reference proteome</keyword>
<comment type="caution">
    <text evidence="2">The sequence shown here is derived from an EMBL/GenBank/DDBJ whole genome shotgun (WGS) entry which is preliminary data.</text>
</comment>
<reference evidence="2" key="1">
    <citation type="submission" date="2020-06" db="EMBL/GenBank/DDBJ databases">
        <authorList>
            <person name="Li T."/>
            <person name="Hu X."/>
            <person name="Zhang T."/>
            <person name="Song X."/>
            <person name="Zhang H."/>
            <person name="Dai N."/>
            <person name="Sheng W."/>
            <person name="Hou X."/>
            <person name="Wei L."/>
        </authorList>
    </citation>
    <scope>NUCLEOTIDE SEQUENCE</scope>
    <source>
        <strain evidence="2">3651</strain>
        <tissue evidence="2">Leaf</tissue>
    </source>
</reference>
<accession>A0AAE1Y127</accession>
<protein>
    <submittedName>
        <fullName evidence="2">Uncharacterized protein</fullName>
    </submittedName>
</protein>
<dbReference type="AlphaFoldDB" id="A0AAE1Y127"/>
<name>A0AAE1Y127_9LAMI</name>
<feature type="compositionally biased region" description="Basic and acidic residues" evidence="1">
    <location>
        <begin position="144"/>
        <end position="154"/>
    </location>
</feature>